<keyword evidence="6 7" id="KW-0560">Oxidoreductase</keyword>
<comment type="caution">
    <text evidence="11">The sequence shown here is derived from an EMBL/GenBank/DDBJ whole genome shotgun (WGS) entry which is preliminary data.</text>
</comment>
<comment type="similarity">
    <text evidence="2 7">Belongs to the acyl-CoA dehydrogenase family.</text>
</comment>
<evidence type="ECO:0000313" key="12">
    <source>
        <dbReference type="Proteomes" id="UP000709959"/>
    </source>
</evidence>
<reference evidence="11 12" key="1">
    <citation type="submission" date="2020-10" db="EMBL/GenBank/DDBJ databases">
        <title>Connecting structure to function with the recovery of over 1000 high-quality activated sludge metagenome-assembled genomes encoding full-length rRNA genes using long-read sequencing.</title>
        <authorList>
            <person name="Singleton C.M."/>
            <person name="Petriglieri F."/>
            <person name="Kristensen J.M."/>
            <person name="Kirkegaard R.H."/>
            <person name="Michaelsen T.Y."/>
            <person name="Andersen M.H."/>
            <person name="Karst S.M."/>
            <person name="Dueholm M.S."/>
            <person name="Nielsen P.H."/>
            <person name="Albertsen M."/>
        </authorList>
    </citation>
    <scope>NUCLEOTIDE SEQUENCE [LARGE SCALE GENOMIC DNA]</scope>
    <source>
        <strain evidence="11">OdNE_18-Q3-R46-58_MAXAC.008</strain>
    </source>
</reference>
<feature type="domain" description="Acyl-CoA dehydrogenase/oxidase N-terminal" evidence="10">
    <location>
        <begin position="22"/>
        <end position="134"/>
    </location>
</feature>
<dbReference type="SUPFAM" id="SSF47203">
    <property type="entry name" value="Acyl-CoA dehydrogenase C-terminal domain-like"/>
    <property type="match status" value="1"/>
</dbReference>
<evidence type="ECO:0000259" key="9">
    <source>
        <dbReference type="Pfam" id="PF02770"/>
    </source>
</evidence>
<accession>A0A936F0A2</accession>
<feature type="domain" description="Acyl-CoA dehydrogenase/oxidase C-terminal" evidence="8">
    <location>
        <begin position="243"/>
        <end position="389"/>
    </location>
</feature>
<dbReference type="GO" id="GO:0000062">
    <property type="term" value="F:fatty-acyl-CoA binding"/>
    <property type="evidence" value="ECO:0007669"/>
    <property type="project" value="TreeGrafter"/>
</dbReference>
<dbReference type="InterPro" id="IPR046373">
    <property type="entry name" value="Acyl-CoA_Oxase/DH_mid-dom_sf"/>
</dbReference>
<dbReference type="InterPro" id="IPR036250">
    <property type="entry name" value="AcylCo_DH-like_C"/>
</dbReference>
<evidence type="ECO:0000256" key="4">
    <source>
        <dbReference type="ARBA" id="ARBA00022827"/>
    </source>
</evidence>
<evidence type="ECO:0000259" key="8">
    <source>
        <dbReference type="Pfam" id="PF00441"/>
    </source>
</evidence>
<evidence type="ECO:0000256" key="6">
    <source>
        <dbReference type="ARBA" id="ARBA00023002"/>
    </source>
</evidence>
<dbReference type="InterPro" id="IPR009100">
    <property type="entry name" value="AcylCoA_DH/oxidase_NM_dom_sf"/>
</dbReference>
<dbReference type="Pfam" id="PF00441">
    <property type="entry name" value="Acyl-CoA_dh_1"/>
    <property type="match status" value="1"/>
</dbReference>
<dbReference type="Pfam" id="PF02771">
    <property type="entry name" value="Acyl-CoA_dh_N"/>
    <property type="match status" value="1"/>
</dbReference>
<dbReference type="Gene3D" id="1.10.540.10">
    <property type="entry name" value="Acyl-CoA dehydrogenase/oxidase, N-terminal domain"/>
    <property type="match status" value="1"/>
</dbReference>
<dbReference type="Pfam" id="PF02770">
    <property type="entry name" value="Acyl-CoA_dh_M"/>
    <property type="match status" value="1"/>
</dbReference>
<dbReference type="InterPro" id="IPR052033">
    <property type="entry name" value="Glutaryl-CoA_DH_mitochondrial"/>
</dbReference>
<dbReference type="EMBL" id="JADKCH010000001">
    <property type="protein sequence ID" value="MBK8571478.1"/>
    <property type="molecule type" value="Genomic_DNA"/>
</dbReference>
<dbReference type="InterPro" id="IPR037069">
    <property type="entry name" value="AcylCoA_DH/ox_N_sf"/>
</dbReference>
<evidence type="ECO:0000256" key="5">
    <source>
        <dbReference type="ARBA" id="ARBA00022946"/>
    </source>
</evidence>
<gene>
    <name evidence="11" type="ORF">IPN91_02330</name>
</gene>
<dbReference type="InterPro" id="IPR006091">
    <property type="entry name" value="Acyl-CoA_Oxase/DH_mid-dom"/>
</dbReference>
<dbReference type="Proteomes" id="UP000709959">
    <property type="component" value="Unassembled WGS sequence"/>
</dbReference>
<keyword evidence="4 7" id="KW-0274">FAD</keyword>
<dbReference type="GO" id="GO:0004361">
    <property type="term" value="F:glutaryl-CoA dehydrogenase activity"/>
    <property type="evidence" value="ECO:0007669"/>
    <property type="project" value="TreeGrafter"/>
</dbReference>
<organism evidence="11 12">
    <name type="scientific">Candidatus Geothrix odensensis</name>
    <dbReference type="NCBI Taxonomy" id="2954440"/>
    <lineage>
        <taxon>Bacteria</taxon>
        <taxon>Pseudomonadati</taxon>
        <taxon>Acidobacteriota</taxon>
        <taxon>Holophagae</taxon>
        <taxon>Holophagales</taxon>
        <taxon>Holophagaceae</taxon>
        <taxon>Geothrix</taxon>
    </lineage>
</organism>
<evidence type="ECO:0000256" key="7">
    <source>
        <dbReference type="RuleBase" id="RU362125"/>
    </source>
</evidence>
<dbReference type="Gene3D" id="2.40.110.10">
    <property type="entry name" value="Butyryl-CoA Dehydrogenase, subunit A, domain 2"/>
    <property type="match status" value="1"/>
</dbReference>
<feature type="domain" description="Acyl-CoA oxidase/dehydrogenase middle" evidence="9">
    <location>
        <begin position="138"/>
        <end position="229"/>
    </location>
</feature>
<dbReference type="FunFam" id="1.10.540.10:FF:000002">
    <property type="entry name" value="Acyl-CoA dehydrogenase FadE19"/>
    <property type="match status" value="1"/>
</dbReference>
<dbReference type="InterPro" id="IPR013786">
    <property type="entry name" value="AcylCoA_DH/ox_N"/>
</dbReference>
<dbReference type="GO" id="GO:0050660">
    <property type="term" value="F:flavin adenine dinucleotide binding"/>
    <property type="evidence" value="ECO:0007669"/>
    <property type="project" value="InterPro"/>
</dbReference>
<sequence length="396" mass="43603">MAGAYATFTHITDYMGFEGLLTDEERMIRESARKFINAEVLPIIEQHAQAQTFPKHLIPMMGELGFYGPSLPEEYGCMGVSNVAYGLLMYELERGDSGLRSFASVQGSLVMYPIFAYGSEAQRKHWLPKLATGEKVGCFGLTEPDFGSNPGGMLTKAVKEPGGKWRINGTKMWITNGTVADVAVVWAQTEDGIRGFLVEKGTPGFSAPEMKGKWSLRASTTSELVLEDVIVDEEKSLLPNVKGLKGPLGCLTQARYGIAWGALGAADACYQCALDYAKSRIQFDKPIASYQLQQEKLAWMVTELTKGQLLVHQLGRLKDAKTYTTAQVSMAKMNNVNVALEICRKARTILGANGILDEYPVMRHMANLESVYTYEGTHDMHTLIIGQEVTGIPAYR</sequence>
<dbReference type="SUPFAM" id="SSF56645">
    <property type="entry name" value="Acyl-CoA dehydrogenase NM domain-like"/>
    <property type="match status" value="1"/>
</dbReference>
<dbReference type="Gene3D" id="1.20.140.10">
    <property type="entry name" value="Butyryl-CoA Dehydrogenase, subunit A, domain 3"/>
    <property type="match status" value="1"/>
</dbReference>
<name>A0A936F0A2_9BACT</name>
<dbReference type="AlphaFoldDB" id="A0A936F0A2"/>
<dbReference type="GO" id="GO:0046949">
    <property type="term" value="P:fatty-acyl-CoA biosynthetic process"/>
    <property type="evidence" value="ECO:0007669"/>
    <property type="project" value="TreeGrafter"/>
</dbReference>
<evidence type="ECO:0000256" key="1">
    <source>
        <dbReference type="ARBA" id="ARBA00001974"/>
    </source>
</evidence>
<comment type="cofactor">
    <cofactor evidence="1 7">
        <name>FAD</name>
        <dbReference type="ChEBI" id="CHEBI:57692"/>
    </cofactor>
</comment>
<evidence type="ECO:0000313" key="11">
    <source>
        <dbReference type="EMBL" id="MBK8571478.1"/>
    </source>
</evidence>
<keyword evidence="3 7" id="KW-0285">Flavoprotein</keyword>
<keyword evidence="5" id="KW-0809">Transit peptide</keyword>
<dbReference type="InterPro" id="IPR009075">
    <property type="entry name" value="AcylCo_DH/oxidase_C"/>
</dbReference>
<evidence type="ECO:0000256" key="3">
    <source>
        <dbReference type="ARBA" id="ARBA00022630"/>
    </source>
</evidence>
<evidence type="ECO:0000256" key="2">
    <source>
        <dbReference type="ARBA" id="ARBA00009347"/>
    </source>
</evidence>
<proteinExistence type="inferred from homology"/>
<dbReference type="PANTHER" id="PTHR42807:SF1">
    <property type="entry name" value="GLUTARYL-COA DEHYDROGENASE, MITOCHONDRIAL"/>
    <property type="match status" value="1"/>
</dbReference>
<dbReference type="PANTHER" id="PTHR42807">
    <property type="entry name" value="GLUTARYL-COA DEHYDROGENASE, MITOCHONDRIAL"/>
    <property type="match status" value="1"/>
</dbReference>
<protein>
    <submittedName>
        <fullName evidence="11">Acyl-CoA dehydrogenase family protein</fullName>
    </submittedName>
</protein>
<dbReference type="GO" id="GO:0033539">
    <property type="term" value="P:fatty acid beta-oxidation using acyl-CoA dehydrogenase"/>
    <property type="evidence" value="ECO:0007669"/>
    <property type="project" value="TreeGrafter"/>
</dbReference>
<evidence type="ECO:0000259" key="10">
    <source>
        <dbReference type="Pfam" id="PF02771"/>
    </source>
</evidence>